<dbReference type="RefSeq" id="WP_051224585.1">
    <property type="nucleotide sequence ID" value="NZ_CADFGL010000037.1"/>
</dbReference>
<dbReference type="InterPro" id="IPR018306">
    <property type="entry name" value="Phage_T5_Orf172_DNA-bd"/>
</dbReference>
<sequence length="146" mass="17719">MAWGFVYVLGNDSMPGIYKIGMTEKAPQERLEQLSSATSVPEAFNMIFFAQVKNALKVEQEMHRYFEDYRVNDSREFFRAPIRELRDYIDRIVEPWLIYDHMYNYELYLQEQQEKADHRRSLIEHFVNQCHDPIHWDSRRGFRGFE</sequence>
<gene>
    <name evidence="2" type="ORF">LMG22037_05505</name>
</gene>
<evidence type="ECO:0000313" key="2">
    <source>
        <dbReference type="EMBL" id="CAB3730111.1"/>
    </source>
</evidence>
<feature type="domain" description="Bacteriophage T5 Orf172 DNA-binding" evidence="1">
    <location>
        <begin position="12"/>
        <end position="92"/>
    </location>
</feature>
<protein>
    <recommendedName>
        <fullName evidence="1">Bacteriophage T5 Orf172 DNA-binding domain-containing protein</fullName>
    </recommendedName>
</protein>
<proteinExistence type="predicted"/>
<reference evidence="2 3" key="1">
    <citation type="submission" date="2020-04" db="EMBL/GenBank/DDBJ databases">
        <authorList>
            <person name="De Canck E."/>
        </authorList>
    </citation>
    <scope>NUCLEOTIDE SEQUENCE [LARGE SCALE GENOMIC DNA]</scope>
    <source>
        <strain evidence="2 3">LMG 22037</strain>
    </source>
</reference>
<name>A0A6J5CCI5_9BURK</name>
<dbReference type="Pfam" id="PF10544">
    <property type="entry name" value="T5orf172"/>
    <property type="match status" value="1"/>
</dbReference>
<dbReference type="SMART" id="SM00974">
    <property type="entry name" value="T5orf172"/>
    <property type="match status" value="1"/>
</dbReference>
<evidence type="ECO:0000313" key="3">
    <source>
        <dbReference type="Proteomes" id="UP000494249"/>
    </source>
</evidence>
<dbReference type="EMBL" id="CADIKB010000040">
    <property type="protein sequence ID" value="CAB3730111.1"/>
    <property type="molecule type" value="Genomic_DNA"/>
</dbReference>
<evidence type="ECO:0000259" key="1">
    <source>
        <dbReference type="SMART" id="SM00974"/>
    </source>
</evidence>
<dbReference type="Proteomes" id="UP000494249">
    <property type="component" value="Unassembled WGS sequence"/>
</dbReference>
<organism evidence="2 3">
    <name type="scientific">Paraburkholderia phenoliruptrix</name>
    <dbReference type="NCBI Taxonomy" id="252970"/>
    <lineage>
        <taxon>Bacteria</taxon>
        <taxon>Pseudomonadati</taxon>
        <taxon>Pseudomonadota</taxon>
        <taxon>Betaproteobacteria</taxon>
        <taxon>Burkholderiales</taxon>
        <taxon>Burkholderiaceae</taxon>
        <taxon>Paraburkholderia</taxon>
    </lineage>
</organism>
<dbReference type="AlphaFoldDB" id="A0A6J5CCI5"/>
<accession>A0A6J5CCI5</accession>